<dbReference type="Gene3D" id="1.10.10.60">
    <property type="entry name" value="Homeodomain-like"/>
    <property type="match status" value="1"/>
</dbReference>
<organism evidence="6 7">
    <name type="scientific">Nocardia fusca</name>
    <dbReference type="NCBI Taxonomy" id="941183"/>
    <lineage>
        <taxon>Bacteria</taxon>
        <taxon>Bacillati</taxon>
        <taxon>Actinomycetota</taxon>
        <taxon>Actinomycetes</taxon>
        <taxon>Mycobacteriales</taxon>
        <taxon>Nocardiaceae</taxon>
        <taxon>Nocardia</taxon>
    </lineage>
</organism>
<keyword evidence="1" id="KW-0805">Transcription regulation</keyword>
<evidence type="ECO:0000259" key="5">
    <source>
        <dbReference type="PROSITE" id="PS50977"/>
    </source>
</evidence>
<dbReference type="InterPro" id="IPR004111">
    <property type="entry name" value="Repressor_TetR_C"/>
</dbReference>
<feature type="DNA-binding region" description="H-T-H motif" evidence="4">
    <location>
        <begin position="29"/>
        <end position="48"/>
    </location>
</feature>
<keyword evidence="2 4" id="KW-0238">DNA-binding</keyword>
<keyword evidence="7" id="KW-1185">Reference proteome</keyword>
<comment type="caution">
    <text evidence="6">The sequence shown here is derived from an EMBL/GenBank/DDBJ whole genome shotgun (WGS) entry which is preliminary data.</text>
</comment>
<dbReference type="PROSITE" id="PS50977">
    <property type="entry name" value="HTH_TETR_2"/>
    <property type="match status" value="1"/>
</dbReference>
<evidence type="ECO:0000256" key="3">
    <source>
        <dbReference type="ARBA" id="ARBA00023163"/>
    </source>
</evidence>
<dbReference type="PANTHER" id="PTHR30055:SF151">
    <property type="entry name" value="TRANSCRIPTIONAL REGULATORY PROTEIN"/>
    <property type="match status" value="1"/>
</dbReference>
<proteinExistence type="predicted"/>
<dbReference type="Pfam" id="PF00440">
    <property type="entry name" value="TetR_N"/>
    <property type="match status" value="1"/>
</dbReference>
<name>A0ABV3F670_9NOCA</name>
<dbReference type="SUPFAM" id="SSF46689">
    <property type="entry name" value="Homeodomain-like"/>
    <property type="match status" value="1"/>
</dbReference>
<dbReference type="InterPro" id="IPR050109">
    <property type="entry name" value="HTH-type_TetR-like_transc_reg"/>
</dbReference>
<evidence type="ECO:0000256" key="1">
    <source>
        <dbReference type="ARBA" id="ARBA00023015"/>
    </source>
</evidence>
<dbReference type="Pfam" id="PF02909">
    <property type="entry name" value="TetR_C_1"/>
    <property type="match status" value="1"/>
</dbReference>
<accession>A0ABV3F670</accession>
<dbReference type="SUPFAM" id="SSF48498">
    <property type="entry name" value="Tetracyclin repressor-like, C-terminal domain"/>
    <property type="match status" value="1"/>
</dbReference>
<dbReference type="EMBL" id="JBFAIH010000004">
    <property type="protein sequence ID" value="MEV0363160.1"/>
    <property type="molecule type" value="Genomic_DNA"/>
</dbReference>
<dbReference type="RefSeq" id="WP_357976863.1">
    <property type="nucleotide sequence ID" value="NZ_JBFAIH010000004.1"/>
</dbReference>
<dbReference type="InterPro" id="IPR009057">
    <property type="entry name" value="Homeodomain-like_sf"/>
</dbReference>
<evidence type="ECO:0000256" key="2">
    <source>
        <dbReference type="ARBA" id="ARBA00023125"/>
    </source>
</evidence>
<evidence type="ECO:0000256" key="4">
    <source>
        <dbReference type="PROSITE-ProRule" id="PRU00335"/>
    </source>
</evidence>
<sequence length="203" mass="21949">MPRPRSLTDDQLVGAALAVIDREGLAALTMRAVAKELGMATMGLYRYVTDRQALEVLVVDHIFESVDLVLPAAHWTDRIRSLMNRLRVTVAKHPAAVPLVLRHRQAAPGSLRLIDAMLAVLTDGGFSGVDRVVAQRTLIGFLLGFLQNEYYAGLSGPGTITMSELSPAEFPFLADTARDARSVSPDEEFGRGLDIVLRGLAAG</sequence>
<dbReference type="InterPro" id="IPR001647">
    <property type="entry name" value="HTH_TetR"/>
</dbReference>
<keyword evidence="3" id="KW-0804">Transcription</keyword>
<protein>
    <submittedName>
        <fullName evidence="6">TetR/AcrR family transcriptional regulator C-terminal domain-containing protein</fullName>
    </submittedName>
</protein>
<dbReference type="PANTHER" id="PTHR30055">
    <property type="entry name" value="HTH-TYPE TRANSCRIPTIONAL REGULATOR RUTR"/>
    <property type="match status" value="1"/>
</dbReference>
<reference evidence="6 7" key="1">
    <citation type="submission" date="2024-06" db="EMBL/GenBank/DDBJ databases">
        <title>The Natural Products Discovery Center: Release of the First 8490 Sequenced Strains for Exploring Actinobacteria Biosynthetic Diversity.</title>
        <authorList>
            <person name="Kalkreuter E."/>
            <person name="Kautsar S.A."/>
            <person name="Yang D."/>
            <person name="Bader C.D."/>
            <person name="Teijaro C.N."/>
            <person name="Fluegel L."/>
            <person name="Davis C.M."/>
            <person name="Simpson J.R."/>
            <person name="Lauterbach L."/>
            <person name="Steele A.D."/>
            <person name="Gui C."/>
            <person name="Meng S."/>
            <person name="Li G."/>
            <person name="Viehrig K."/>
            <person name="Ye F."/>
            <person name="Su P."/>
            <person name="Kiefer A.F."/>
            <person name="Nichols A."/>
            <person name="Cepeda A.J."/>
            <person name="Yan W."/>
            <person name="Fan B."/>
            <person name="Jiang Y."/>
            <person name="Adhikari A."/>
            <person name="Zheng C.-J."/>
            <person name="Schuster L."/>
            <person name="Cowan T.M."/>
            <person name="Smanski M.J."/>
            <person name="Chevrette M.G."/>
            <person name="De Carvalho L.P.S."/>
            <person name="Shen B."/>
        </authorList>
    </citation>
    <scope>NUCLEOTIDE SEQUENCE [LARGE SCALE GENOMIC DNA]</scope>
    <source>
        <strain evidence="6 7">NPDC050671</strain>
    </source>
</reference>
<dbReference type="Proteomes" id="UP001551658">
    <property type="component" value="Unassembled WGS sequence"/>
</dbReference>
<gene>
    <name evidence="6" type="ORF">AB0H72_10710</name>
</gene>
<dbReference type="InterPro" id="IPR036271">
    <property type="entry name" value="Tet_transcr_reg_TetR-rel_C_sf"/>
</dbReference>
<evidence type="ECO:0000313" key="6">
    <source>
        <dbReference type="EMBL" id="MEV0363160.1"/>
    </source>
</evidence>
<dbReference type="Gene3D" id="1.10.357.10">
    <property type="entry name" value="Tetracycline Repressor, domain 2"/>
    <property type="match status" value="1"/>
</dbReference>
<feature type="domain" description="HTH tetR-type" evidence="5">
    <location>
        <begin position="6"/>
        <end position="66"/>
    </location>
</feature>
<evidence type="ECO:0000313" key="7">
    <source>
        <dbReference type="Proteomes" id="UP001551658"/>
    </source>
</evidence>